<evidence type="ECO:0000256" key="13">
    <source>
        <dbReference type="ARBA" id="ARBA00040794"/>
    </source>
</evidence>
<dbReference type="GO" id="GO:0046872">
    <property type="term" value="F:metal ion binding"/>
    <property type="evidence" value="ECO:0007669"/>
    <property type="project" value="UniProtKB-KW"/>
</dbReference>
<dbReference type="Gene3D" id="3.20.20.70">
    <property type="entry name" value="Aldolase class I"/>
    <property type="match status" value="1"/>
</dbReference>
<evidence type="ECO:0000256" key="9">
    <source>
        <dbReference type="ARBA" id="ARBA00023204"/>
    </source>
</evidence>
<dbReference type="InterPro" id="IPR013785">
    <property type="entry name" value="Aldolase_TIM"/>
</dbReference>
<dbReference type="GO" id="GO:0044716">
    <property type="term" value="F:8-oxo-GDP phosphatase activity"/>
    <property type="evidence" value="ECO:0007669"/>
    <property type="project" value="TreeGrafter"/>
</dbReference>
<dbReference type="AlphaFoldDB" id="A0A9X3DW66"/>
<keyword evidence="6" id="KW-0227">DNA damage</keyword>
<keyword evidence="8" id="KW-0460">Magnesium</keyword>
<evidence type="ECO:0000256" key="6">
    <source>
        <dbReference type="ARBA" id="ARBA00022763"/>
    </source>
</evidence>
<dbReference type="InterPro" id="IPR036206">
    <property type="entry name" value="ThiamineP_synth_sf"/>
</dbReference>
<dbReference type="InterPro" id="IPR015797">
    <property type="entry name" value="NUDIX_hydrolase-like_dom_sf"/>
</dbReference>
<dbReference type="InterPro" id="IPR022998">
    <property type="entry name" value="ThiamineP_synth_TenI"/>
</dbReference>
<comment type="cofactor">
    <cofactor evidence="1">
        <name>Mg(2+)</name>
        <dbReference type="ChEBI" id="CHEBI:18420"/>
    </cofactor>
</comment>
<dbReference type="GO" id="GO:0006260">
    <property type="term" value="P:DNA replication"/>
    <property type="evidence" value="ECO:0007669"/>
    <property type="project" value="UniProtKB-KW"/>
</dbReference>
<evidence type="ECO:0000256" key="11">
    <source>
        <dbReference type="ARBA" id="ARBA00036904"/>
    </source>
</evidence>
<comment type="similarity">
    <text evidence="2">Belongs to the Nudix hydrolase family.</text>
</comment>
<dbReference type="Pfam" id="PF14815">
    <property type="entry name" value="NUDIX_4"/>
    <property type="match status" value="1"/>
</dbReference>
<dbReference type="Proteomes" id="UP001146019">
    <property type="component" value="Unassembled WGS sequence"/>
</dbReference>
<evidence type="ECO:0000313" key="18">
    <source>
        <dbReference type="EMBL" id="MCX5466169.1"/>
    </source>
</evidence>
<evidence type="ECO:0000259" key="17">
    <source>
        <dbReference type="PROSITE" id="PS51462"/>
    </source>
</evidence>
<dbReference type="SUPFAM" id="SSF55811">
    <property type="entry name" value="Nudix"/>
    <property type="match status" value="1"/>
</dbReference>
<sequence>MSKPTIHVAIALLMYRGKVLVGWRNADQHQGNKYEFPGGKIEAGETPVKACRREIFEEVGVGIQHWHAFDVIHHVYEDVEVFLHLFHTTVSEQYLADIQKPWTWYSRDQLLELNFPKANRPIIQRLFWHHYIKISDDLTALRDSKKDTSHEKTVLPLFYYRTEFKPSVIQEIQQIDQDDLSRLIVNIDIWVKLPESLQKAVAAVHYKQQQVMDLQMGQLPLGLRCIAACHDMVSLQRAHSLGFDAVILSPVLPTKTHPDAHALGWEQFAQYAKSSDLPVFALGGLSPADLSIAQQHHAYGIAGISQF</sequence>
<dbReference type="EMBL" id="JAPKMY010000001">
    <property type="protein sequence ID" value="MCX5466169.1"/>
    <property type="molecule type" value="Genomic_DNA"/>
</dbReference>
<dbReference type="InterPro" id="IPR029119">
    <property type="entry name" value="MutY_C"/>
</dbReference>
<dbReference type="PROSITE" id="PS51462">
    <property type="entry name" value="NUDIX"/>
    <property type="match status" value="1"/>
</dbReference>
<dbReference type="InterPro" id="IPR000086">
    <property type="entry name" value="NUDIX_hydrolase_dom"/>
</dbReference>
<comment type="caution">
    <text evidence="18">The sequence shown here is derived from an EMBL/GenBank/DDBJ whole genome shotgun (WGS) entry which is preliminary data.</text>
</comment>
<keyword evidence="9" id="KW-0234">DNA repair</keyword>
<dbReference type="GO" id="GO:0009228">
    <property type="term" value="P:thiamine biosynthetic process"/>
    <property type="evidence" value="ECO:0007669"/>
    <property type="project" value="UniProtKB-KW"/>
</dbReference>
<evidence type="ECO:0000256" key="10">
    <source>
        <dbReference type="ARBA" id="ARBA00035861"/>
    </source>
</evidence>
<accession>A0A9X3DW66</accession>
<evidence type="ECO:0000256" key="4">
    <source>
        <dbReference type="ARBA" id="ARBA00022705"/>
    </source>
</evidence>
<evidence type="ECO:0000256" key="3">
    <source>
        <dbReference type="ARBA" id="ARBA00022457"/>
    </source>
</evidence>
<keyword evidence="5" id="KW-0479">Metal-binding</keyword>
<dbReference type="GO" id="GO:0006281">
    <property type="term" value="P:DNA repair"/>
    <property type="evidence" value="ECO:0007669"/>
    <property type="project" value="UniProtKB-KW"/>
</dbReference>
<evidence type="ECO:0000256" key="1">
    <source>
        <dbReference type="ARBA" id="ARBA00001946"/>
    </source>
</evidence>
<dbReference type="PROSITE" id="PS00893">
    <property type="entry name" value="NUDIX_BOX"/>
    <property type="match status" value="1"/>
</dbReference>
<dbReference type="PRINTS" id="PR00502">
    <property type="entry name" value="NUDIXFAMILY"/>
</dbReference>
<gene>
    <name evidence="18" type="ORF">OSH00_00190</name>
</gene>
<protein>
    <recommendedName>
        <fullName evidence="13">8-oxo-dGTP diphosphatase</fullName>
        <ecNumber evidence="12">3.6.1.55</ecNumber>
    </recommendedName>
    <alternativeName>
        <fullName evidence="16">7,8-dihydro-8-oxoguanine-triphosphatase</fullName>
    </alternativeName>
    <alternativeName>
        <fullName evidence="15">Mutator protein MutT</fullName>
    </alternativeName>
    <alternativeName>
        <fullName evidence="14">dGTP pyrophosphohydrolase</fullName>
    </alternativeName>
</protein>
<dbReference type="RefSeq" id="WP_266128732.1">
    <property type="nucleotide sequence ID" value="NZ_JAPKMY010000001.1"/>
</dbReference>
<evidence type="ECO:0000256" key="2">
    <source>
        <dbReference type="ARBA" id="ARBA00005582"/>
    </source>
</evidence>
<feature type="domain" description="Nudix hydrolase" evidence="17">
    <location>
        <begin position="3"/>
        <end position="128"/>
    </location>
</feature>
<dbReference type="SUPFAM" id="SSF51391">
    <property type="entry name" value="Thiamin phosphate synthase"/>
    <property type="match status" value="1"/>
</dbReference>
<dbReference type="GO" id="GO:0044715">
    <property type="term" value="F:8-oxo-dGDP phosphatase activity"/>
    <property type="evidence" value="ECO:0007669"/>
    <property type="project" value="TreeGrafter"/>
</dbReference>
<dbReference type="GO" id="GO:0008413">
    <property type="term" value="F:8-oxo-7,8-dihydroguanosine triphosphate pyrophosphatase activity"/>
    <property type="evidence" value="ECO:0007669"/>
    <property type="project" value="TreeGrafter"/>
</dbReference>
<name>A0A9X3DW66_9GAMM</name>
<dbReference type="PANTHER" id="PTHR47707:SF1">
    <property type="entry name" value="NUDIX HYDROLASE FAMILY PROTEIN"/>
    <property type="match status" value="1"/>
</dbReference>
<comment type="catalytic activity">
    <reaction evidence="11">
        <text>8-oxo-GTP + H2O = 8-oxo-GMP + diphosphate + H(+)</text>
        <dbReference type="Rhea" id="RHEA:67616"/>
        <dbReference type="ChEBI" id="CHEBI:15377"/>
        <dbReference type="ChEBI" id="CHEBI:15378"/>
        <dbReference type="ChEBI" id="CHEBI:33019"/>
        <dbReference type="ChEBI" id="CHEBI:143553"/>
        <dbReference type="ChEBI" id="CHEBI:145694"/>
    </reaction>
</comment>
<keyword evidence="7" id="KW-0378">Hydrolase</keyword>
<organism evidence="18 19">
    <name type="scientific">Acinetobacter nematophilus</name>
    <dbReference type="NCBI Taxonomy" id="2994642"/>
    <lineage>
        <taxon>Bacteria</taxon>
        <taxon>Pseudomonadati</taxon>
        <taxon>Pseudomonadota</taxon>
        <taxon>Gammaproteobacteria</taxon>
        <taxon>Moraxellales</taxon>
        <taxon>Moraxellaceae</taxon>
        <taxon>Acinetobacter</taxon>
    </lineage>
</organism>
<evidence type="ECO:0000256" key="15">
    <source>
        <dbReference type="ARBA" id="ARBA00041979"/>
    </source>
</evidence>
<dbReference type="InterPro" id="IPR047127">
    <property type="entry name" value="MutT-like"/>
</dbReference>
<dbReference type="Pfam" id="PF02581">
    <property type="entry name" value="TMP-TENI"/>
    <property type="match status" value="1"/>
</dbReference>
<proteinExistence type="inferred from homology"/>
<dbReference type="EC" id="3.6.1.55" evidence="12"/>
<keyword evidence="19" id="KW-1185">Reference proteome</keyword>
<dbReference type="GO" id="GO:0035539">
    <property type="term" value="F:8-oxo-7,8-dihydrodeoxyguanosine triphosphate pyrophosphatase activity"/>
    <property type="evidence" value="ECO:0007669"/>
    <property type="project" value="UniProtKB-EC"/>
</dbReference>
<keyword evidence="3" id="KW-0515">Mutator protein</keyword>
<evidence type="ECO:0000256" key="16">
    <source>
        <dbReference type="ARBA" id="ARBA00042798"/>
    </source>
</evidence>
<dbReference type="Gene3D" id="3.90.79.10">
    <property type="entry name" value="Nucleoside Triphosphate Pyrophosphohydrolase"/>
    <property type="match status" value="1"/>
</dbReference>
<evidence type="ECO:0000313" key="19">
    <source>
        <dbReference type="Proteomes" id="UP001146019"/>
    </source>
</evidence>
<evidence type="ECO:0000256" key="8">
    <source>
        <dbReference type="ARBA" id="ARBA00022842"/>
    </source>
</evidence>
<dbReference type="InterPro" id="IPR020084">
    <property type="entry name" value="NUDIX_hydrolase_CS"/>
</dbReference>
<evidence type="ECO:0000256" key="5">
    <source>
        <dbReference type="ARBA" id="ARBA00022723"/>
    </source>
</evidence>
<evidence type="ECO:0000256" key="7">
    <source>
        <dbReference type="ARBA" id="ARBA00022801"/>
    </source>
</evidence>
<keyword evidence="4" id="KW-0235">DNA replication</keyword>
<dbReference type="CDD" id="cd00564">
    <property type="entry name" value="TMP_TenI"/>
    <property type="match status" value="1"/>
</dbReference>
<comment type="catalytic activity">
    <reaction evidence="10">
        <text>8-oxo-dGTP + H2O = 8-oxo-dGMP + diphosphate + H(+)</text>
        <dbReference type="Rhea" id="RHEA:31575"/>
        <dbReference type="ChEBI" id="CHEBI:15377"/>
        <dbReference type="ChEBI" id="CHEBI:15378"/>
        <dbReference type="ChEBI" id="CHEBI:33019"/>
        <dbReference type="ChEBI" id="CHEBI:63224"/>
        <dbReference type="ChEBI" id="CHEBI:77896"/>
        <dbReference type="EC" id="3.6.1.55"/>
    </reaction>
</comment>
<dbReference type="PANTHER" id="PTHR47707">
    <property type="entry name" value="8-OXO-DGTP DIPHOSPHATASE"/>
    <property type="match status" value="1"/>
</dbReference>
<reference evidence="18" key="1">
    <citation type="submission" date="2022-11" db="EMBL/GenBank/DDBJ databases">
        <title>Biodiversity and phylogenetic relationships of bacteria.</title>
        <authorList>
            <person name="Machado R.A.R."/>
            <person name="Bhat A."/>
            <person name="Loulou A."/>
            <person name="Kallel S."/>
        </authorList>
    </citation>
    <scope>NUCLEOTIDE SEQUENCE</scope>
    <source>
        <strain evidence="18">A-IN1</strain>
    </source>
</reference>
<dbReference type="CDD" id="cd03425">
    <property type="entry name" value="NUDIX_MutT_NudA_like"/>
    <property type="match status" value="1"/>
</dbReference>
<evidence type="ECO:0000256" key="14">
    <source>
        <dbReference type="ARBA" id="ARBA00041592"/>
    </source>
</evidence>
<dbReference type="InterPro" id="IPR020476">
    <property type="entry name" value="Nudix_hydrolase"/>
</dbReference>
<evidence type="ECO:0000256" key="12">
    <source>
        <dbReference type="ARBA" id="ARBA00038905"/>
    </source>
</evidence>